<evidence type="ECO:0000256" key="10">
    <source>
        <dbReference type="ARBA" id="ARBA00049473"/>
    </source>
</evidence>
<dbReference type="CDD" id="cd07033">
    <property type="entry name" value="TPP_PYR_DXS_TK_like"/>
    <property type="match status" value="1"/>
</dbReference>
<organism evidence="14">
    <name type="scientific">plant metagenome</name>
    <dbReference type="NCBI Taxonomy" id="1297885"/>
    <lineage>
        <taxon>unclassified sequences</taxon>
        <taxon>metagenomes</taxon>
        <taxon>organismal metagenomes</taxon>
    </lineage>
</organism>
<name>A0A484SLS9_9ZZZZ</name>
<dbReference type="EMBL" id="CAADIC010000001">
    <property type="protein sequence ID" value="VFR21089.1"/>
    <property type="molecule type" value="Genomic_DNA"/>
</dbReference>
<evidence type="ECO:0000256" key="2">
    <source>
        <dbReference type="ARBA" id="ARBA00001964"/>
    </source>
</evidence>
<dbReference type="EC" id="2.2.1.1" evidence="5"/>
<dbReference type="GO" id="GO:0006098">
    <property type="term" value="P:pentose-phosphate shunt"/>
    <property type="evidence" value="ECO:0007669"/>
    <property type="project" value="TreeGrafter"/>
</dbReference>
<evidence type="ECO:0000313" key="13">
    <source>
        <dbReference type="EMBL" id="VFR21089.1"/>
    </source>
</evidence>
<dbReference type="InterPro" id="IPR009014">
    <property type="entry name" value="Transketo_C/PFOR_II"/>
</dbReference>
<keyword evidence="6 14" id="KW-0808">Transferase</keyword>
<dbReference type="GO" id="GO:0005829">
    <property type="term" value="C:cytosol"/>
    <property type="evidence" value="ECO:0007669"/>
    <property type="project" value="TreeGrafter"/>
</dbReference>
<comment type="cofactor">
    <cofactor evidence="2">
        <name>thiamine diphosphate</name>
        <dbReference type="ChEBI" id="CHEBI:58937"/>
    </cofactor>
</comment>
<dbReference type="PROSITE" id="PS00801">
    <property type="entry name" value="TRANSKETOLASE_1"/>
    <property type="match status" value="1"/>
</dbReference>
<dbReference type="FunFam" id="3.40.50.920:FF:000003">
    <property type="entry name" value="Transketolase"/>
    <property type="match status" value="1"/>
</dbReference>
<evidence type="ECO:0000256" key="4">
    <source>
        <dbReference type="ARBA" id="ARBA00011738"/>
    </source>
</evidence>
<dbReference type="Pfam" id="PF00456">
    <property type="entry name" value="Transketolase_N"/>
    <property type="match status" value="1"/>
</dbReference>
<dbReference type="Gene3D" id="3.40.50.920">
    <property type="match status" value="1"/>
</dbReference>
<reference evidence="14" key="1">
    <citation type="submission" date="2019-03" db="EMBL/GenBank/DDBJ databases">
        <authorList>
            <person name="Danneels B."/>
        </authorList>
    </citation>
    <scope>NUCLEOTIDE SEQUENCE</scope>
</reference>
<dbReference type="NCBIfam" id="TIGR00232">
    <property type="entry name" value="tktlase_bact"/>
    <property type="match status" value="1"/>
</dbReference>
<dbReference type="FunFam" id="3.40.50.970:FF:000004">
    <property type="entry name" value="Transketolase"/>
    <property type="match status" value="1"/>
</dbReference>
<evidence type="ECO:0000256" key="1">
    <source>
        <dbReference type="ARBA" id="ARBA00001946"/>
    </source>
</evidence>
<evidence type="ECO:0000256" key="11">
    <source>
        <dbReference type="SAM" id="MobiDB-lite"/>
    </source>
</evidence>
<evidence type="ECO:0000256" key="3">
    <source>
        <dbReference type="ARBA" id="ARBA00007131"/>
    </source>
</evidence>
<dbReference type="InterPro" id="IPR055152">
    <property type="entry name" value="Transketolase-like_C_2"/>
</dbReference>
<dbReference type="InterPro" id="IPR029061">
    <property type="entry name" value="THDP-binding"/>
</dbReference>
<evidence type="ECO:0000313" key="14">
    <source>
        <dbReference type="EMBL" id="VFR63306.1"/>
    </source>
</evidence>
<dbReference type="SUPFAM" id="SSF52518">
    <property type="entry name" value="Thiamin diphosphate-binding fold (THDP-binding)"/>
    <property type="match status" value="2"/>
</dbReference>
<comment type="cofactor">
    <cofactor evidence="1">
        <name>Mg(2+)</name>
        <dbReference type="ChEBI" id="CHEBI:18420"/>
    </cofactor>
</comment>
<dbReference type="Pfam" id="PF22613">
    <property type="entry name" value="Transketolase_C_1"/>
    <property type="match status" value="1"/>
</dbReference>
<keyword evidence="9" id="KW-0786">Thiamine pyrophosphate</keyword>
<evidence type="ECO:0000259" key="12">
    <source>
        <dbReference type="SMART" id="SM00861"/>
    </source>
</evidence>
<keyword evidence="8" id="KW-0460">Magnesium</keyword>
<dbReference type="EMBL" id="CAADIL010000004">
    <property type="protein sequence ID" value="VFR63306.1"/>
    <property type="molecule type" value="Genomic_DNA"/>
</dbReference>
<dbReference type="CDD" id="cd02012">
    <property type="entry name" value="TPP_TK"/>
    <property type="match status" value="1"/>
</dbReference>
<dbReference type="PANTHER" id="PTHR43522">
    <property type="entry name" value="TRANSKETOLASE"/>
    <property type="match status" value="1"/>
</dbReference>
<evidence type="ECO:0000256" key="9">
    <source>
        <dbReference type="ARBA" id="ARBA00023052"/>
    </source>
</evidence>
<proteinExistence type="inferred from homology"/>
<dbReference type="InterPro" id="IPR005474">
    <property type="entry name" value="Transketolase_N"/>
</dbReference>
<evidence type="ECO:0000256" key="7">
    <source>
        <dbReference type="ARBA" id="ARBA00022723"/>
    </source>
</evidence>
<comment type="subunit">
    <text evidence="4">Homodimer.</text>
</comment>
<dbReference type="FunFam" id="3.40.50.970:FF:000003">
    <property type="entry name" value="Transketolase"/>
    <property type="match status" value="1"/>
</dbReference>
<dbReference type="GO" id="GO:0046872">
    <property type="term" value="F:metal ion binding"/>
    <property type="evidence" value="ECO:0007669"/>
    <property type="project" value="UniProtKB-KW"/>
</dbReference>
<dbReference type="GO" id="GO:0004802">
    <property type="term" value="F:transketolase activity"/>
    <property type="evidence" value="ECO:0007669"/>
    <property type="project" value="UniProtKB-EC"/>
</dbReference>
<dbReference type="InterPro" id="IPR049557">
    <property type="entry name" value="Transketolase_CS"/>
</dbReference>
<sequence>MTQPSAPATSPANAQAAQAAQAHPQLANAIRALAMDAVQQANSGHPGAPMGMAEIAQALWTRHLAHNPANPAWPNRDRFVLSNGHGSMLIYALLHLTGYDLPMDELRNFRQLHSRTPGHPEVGITAGVETTTGPLGQGLGNAVGMALAEALLAAEFNRPGHDIVDHNTYVFLGDGCLMEGISHEVCSLAGTLKLSKLVALYDDNGISIDGKVEHWFADDTARRFEGYGWNVIRGVDGHDVDAVDAALVQARANAAAHGGPTLILCRTVIGKGAPNVAGTDKVHGAPLGNDEIAATRAALGWTAAPFEIPEDVRSGWDSKEAGVRAESAWQARFNTYAEAHPELAAEFTRRMKGELPADFAKTLQDLIAATDAKAETVASRKASQLAIGALVQELPELLGGSADLTGSNYTDWKGVAPVRAGQAGIQGGRHINYGVREFGMAAVMNGVSLHGGYLPFGGTFLTFSDYSRNAIRMAALMKQRVVHVFTHDSIGLGEDGPTHQSIEHASSLRLIPNLSVWRPCDTVETMVAWGHAVTRPASIGMVVNAGGPTALLLSRQNLPFVQRDADTVKAIARGGYVLRDAEGARAVIIATGSEVALALAAQEQLAKAGVPVRVVSMPSTDVFDGQDRAWREAVLPKGLPRVAVEAGTTALWHKYVGLDGAVVGIDSYGESAPAGVLFKHFGLTAEKVAEAVQGIL</sequence>
<evidence type="ECO:0000256" key="6">
    <source>
        <dbReference type="ARBA" id="ARBA00022679"/>
    </source>
</evidence>
<dbReference type="SMART" id="SM00861">
    <property type="entry name" value="Transket_pyr"/>
    <property type="match status" value="1"/>
</dbReference>
<comment type="catalytic activity">
    <reaction evidence="10">
        <text>D-sedoheptulose 7-phosphate + D-glyceraldehyde 3-phosphate = aldehydo-D-ribose 5-phosphate + D-xylulose 5-phosphate</text>
        <dbReference type="Rhea" id="RHEA:10508"/>
        <dbReference type="ChEBI" id="CHEBI:57483"/>
        <dbReference type="ChEBI" id="CHEBI:57737"/>
        <dbReference type="ChEBI" id="CHEBI:58273"/>
        <dbReference type="ChEBI" id="CHEBI:59776"/>
        <dbReference type="EC" id="2.2.1.1"/>
    </reaction>
</comment>
<dbReference type="InterPro" id="IPR005478">
    <property type="entry name" value="Transketolase_bac-like"/>
</dbReference>
<dbReference type="AlphaFoldDB" id="A0A484SLS9"/>
<dbReference type="Pfam" id="PF02779">
    <property type="entry name" value="Transket_pyr"/>
    <property type="match status" value="1"/>
</dbReference>
<gene>
    <name evidence="13" type="ORF">ANDA3_3310</name>
    <name evidence="14" type="ORF">DAR2_3159</name>
</gene>
<dbReference type="InterPro" id="IPR005475">
    <property type="entry name" value="Transketolase-like_Pyr-bd"/>
</dbReference>
<accession>A0A484SLS9</accession>
<protein>
    <recommendedName>
        <fullName evidence="5">transketolase</fullName>
        <ecNumber evidence="5">2.2.1.1</ecNumber>
    </recommendedName>
</protein>
<dbReference type="Gene3D" id="3.40.50.970">
    <property type="match status" value="2"/>
</dbReference>
<comment type="similarity">
    <text evidence="3">Belongs to the transketolase family.</text>
</comment>
<feature type="region of interest" description="Disordered" evidence="11">
    <location>
        <begin position="1"/>
        <end position="20"/>
    </location>
</feature>
<dbReference type="InterPro" id="IPR033247">
    <property type="entry name" value="Transketolase_fam"/>
</dbReference>
<feature type="domain" description="Transketolase-like pyrimidine-binding" evidence="12">
    <location>
        <begin position="377"/>
        <end position="560"/>
    </location>
</feature>
<dbReference type="PANTHER" id="PTHR43522:SF2">
    <property type="entry name" value="TRANSKETOLASE 1-RELATED"/>
    <property type="match status" value="1"/>
</dbReference>
<evidence type="ECO:0000256" key="5">
    <source>
        <dbReference type="ARBA" id="ARBA00013152"/>
    </source>
</evidence>
<evidence type="ECO:0000256" key="8">
    <source>
        <dbReference type="ARBA" id="ARBA00022842"/>
    </source>
</evidence>
<keyword evidence="7" id="KW-0479">Metal-binding</keyword>
<dbReference type="SUPFAM" id="SSF52922">
    <property type="entry name" value="TK C-terminal domain-like"/>
    <property type="match status" value="1"/>
</dbReference>